<sequence length="70" mass="7979">MPKLYSSGQIIKVLQQKGFIYISQRGSYVKFRKLGNPTVTVIIPAGRKEIPYGTFKSIVRQSNVTEENFK</sequence>
<dbReference type="GO" id="GO:0004519">
    <property type="term" value="F:endonuclease activity"/>
    <property type="evidence" value="ECO:0007669"/>
    <property type="project" value="UniProtKB-KW"/>
</dbReference>
<keyword evidence="4" id="KW-0255">Endonuclease</keyword>
<dbReference type="InterPro" id="IPR038570">
    <property type="entry name" value="HicA_sf"/>
</dbReference>
<dbReference type="AlphaFoldDB" id="A0A1G1YCU9"/>
<keyword evidence="7" id="KW-0346">Stress response</keyword>
<evidence type="ECO:0000256" key="5">
    <source>
        <dbReference type="ARBA" id="ARBA00022801"/>
    </source>
</evidence>
<dbReference type="Pfam" id="PF07927">
    <property type="entry name" value="HicA_toxin"/>
    <property type="match status" value="1"/>
</dbReference>
<accession>A0A1G1YCU9</accession>
<dbReference type="GO" id="GO:0016787">
    <property type="term" value="F:hydrolase activity"/>
    <property type="evidence" value="ECO:0007669"/>
    <property type="project" value="UniProtKB-KW"/>
</dbReference>
<dbReference type="GO" id="GO:0003729">
    <property type="term" value="F:mRNA binding"/>
    <property type="evidence" value="ECO:0007669"/>
    <property type="project" value="InterPro"/>
</dbReference>
<keyword evidence="3" id="KW-0540">Nuclease</keyword>
<keyword evidence="2" id="KW-1277">Toxin-antitoxin system</keyword>
<reference evidence="8 9" key="1">
    <citation type="journal article" date="2016" name="Nat. Commun.">
        <title>Thousands of microbial genomes shed light on interconnected biogeochemical processes in an aquifer system.</title>
        <authorList>
            <person name="Anantharaman K."/>
            <person name="Brown C.T."/>
            <person name="Hug L.A."/>
            <person name="Sharon I."/>
            <person name="Castelle C.J."/>
            <person name="Probst A.J."/>
            <person name="Thomas B.C."/>
            <person name="Singh A."/>
            <person name="Wilkins M.J."/>
            <person name="Karaoz U."/>
            <person name="Brodie E.L."/>
            <person name="Williams K.H."/>
            <person name="Hubbard S.S."/>
            <person name="Banfield J.F."/>
        </authorList>
    </citation>
    <scope>NUCLEOTIDE SEQUENCE [LARGE SCALE GENOMIC DNA]</scope>
</reference>
<evidence type="ECO:0000256" key="3">
    <source>
        <dbReference type="ARBA" id="ARBA00022722"/>
    </source>
</evidence>
<keyword evidence="5" id="KW-0378">Hydrolase</keyword>
<evidence type="ECO:0000256" key="2">
    <source>
        <dbReference type="ARBA" id="ARBA00022649"/>
    </source>
</evidence>
<comment type="caution">
    <text evidence="8">The sequence shown here is derived from an EMBL/GenBank/DDBJ whole genome shotgun (WGS) entry which is preliminary data.</text>
</comment>
<evidence type="ECO:0000256" key="7">
    <source>
        <dbReference type="ARBA" id="ARBA00023016"/>
    </source>
</evidence>
<evidence type="ECO:0000256" key="1">
    <source>
        <dbReference type="ARBA" id="ARBA00006620"/>
    </source>
</evidence>
<evidence type="ECO:0000313" key="8">
    <source>
        <dbReference type="EMBL" id="OGY50173.1"/>
    </source>
</evidence>
<proteinExistence type="inferred from homology"/>
<dbReference type="EMBL" id="MHIL01000034">
    <property type="protein sequence ID" value="OGY50173.1"/>
    <property type="molecule type" value="Genomic_DNA"/>
</dbReference>
<protein>
    <recommendedName>
        <fullName evidence="10">Addiction module toxin, HicA family</fullName>
    </recommendedName>
</protein>
<comment type="similarity">
    <text evidence="1">Belongs to the HicA mRNA interferase family.</text>
</comment>
<dbReference type="Gene3D" id="3.30.920.30">
    <property type="entry name" value="Hypothetical protein"/>
    <property type="match status" value="1"/>
</dbReference>
<dbReference type="SUPFAM" id="SSF54786">
    <property type="entry name" value="YcfA/nrd intein domain"/>
    <property type="match status" value="1"/>
</dbReference>
<organism evidence="8 9">
    <name type="scientific">Candidatus Buchananbacteria bacterium RIFCSPHIGHO2_02_FULL_56_16</name>
    <dbReference type="NCBI Taxonomy" id="1797542"/>
    <lineage>
        <taxon>Bacteria</taxon>
        <taxon>Candidatus Buchananiibacteriota</taxon>
    </lineage>
</organism>
<evidence type="ECO:0000256" key="6">
    <source>
        <dbReference type="ARBA" id="ARBA00022884"/>
    </source>
</evidence>
<dbReference type="InterPro" id="IPR012933">
    <property type="entry name" value="HicA_mRNA_interferase"/>
</dbReference>
<evidence type="ECO:0000313" key="9">
    <source>
        <dbReference type="Proteomes" id="UP000177310"/>
    </source>
</evidence>
<name>A0A1G1YCU9_9BACT</name>
<dbReference type="Proteomes" id="UP000177310">
    <property type="component" value="Unassembled WGS sequence"/>
</dbReference>
<keyword evidence="6" id="KW-0694">RNA-binding</keyword>
<dbReference type="STRING" id="1797542.A3J59_00785"/>
<gene>
    <name evidence="8" type="ORF">A3J59_00785</name>
</gene>
<evidence type="ECO:0000256" key="4">
    <source>
        <dbReference type="ARBA" id="ARBA00022759"/>
    </source>
</evidence>
<evidence type="ECO:0008006" key="10">
    <source>
        <dbReference type="Google" id="ProtNLM"/>
    </source>
</evidence>